<feature type="active site" evidence="6">
    <location>
        <position position="85"/>
    </location>
</feature>
<keyword evidence="5" id="KW-0325">Glycoprotein</keyword>
<dbReference type="PROSITE" id="PS00141">
    <property type="entry name" value="ASP_PROTEASE"/>
    <property type="match status" value="1"/>
</dbReference>
<dbReference type="PANTHER" id="PTHR47967">
    <property type="entry name" value="OS07G0603500 PROTEIN-RELATED"/>
    <property type="match status" value="1"/>
</dbReference>
<comment type="similarity">
    <text evidence="1 7">Belongs to the peptidase A1 family.</text>
</comment>
<dbReference type="InterPro" id="IPR032861">
    <property type="entry name" value="TAXi_N"/>
</dbReference>
<evidence type="ECO:0000256" key="3">
    <source>
        <dbReference type="ARBA" id="ARBA00022750"/>
    </source>
</evidence>
<evidence type="ECO:0000256" key="2">
    <source>
        <dbReference type="ARBA" id="ARBA00022670"/>
    </source>
</evidence>
<dbReference type="PRINTS" id="PR00792">
    <property type="entry name" value="PEPSIN"/>
</dbReference>
<dbReference type="InterPro" id="IPR034161">
    <property type="entry name" value="Pepsin-like_plant"/>
</dbReference>
<dbReference type="PANTHER" id="PTHR47967:SF46">
    <property type="entry name" value="ASPARTIC PROTEINASE NEPENTHESIN-1"/>
    <property type="match status" value="1"/>
</dbReference>
<evidence type="ECO:0000256" key="4">
    <source>
        <dbReference type="ARBA" id="ARBA00022801"/>
    </source>
</evidence>
<proteinExistence type="inferred from homology"/>
<dbReference type="Pfam" id="PF14541">
    <property type="entry name" value="TAXi_C"/>
    <property type="match status" value="1"/>
</dbReference>
<dbReference type="InterPro" id="IPR001969">
    <property type="entry name" value="Aspartic_peptidase_AS"/>
</dbReference>
<dbReference type="PROSITE" id="PS51767">
    <property type="entry name" value="PEPTIDASE_A1"/>
    <property type="match status" value="1"/>
</dbReference>
<dbReference type="Gramene" id="XM_028378364.1">
    <property type="protein sequence ID" value="XP_028234165.1"/>
    <property type="gene ID" value="LOC114413922"/>
</dbReference>
<dbReference type="Pfam" id="PF14543">
    <property type="entry name" value="TAXi_N"/>
    <property type="match status" value="1"/>
</dbReference>
<dbReference type="EMBL" id="QZWG01000001">
    <property type="protein sequence ID" value="RZC29119.1"/>
    <property type="molecule type" value="Genomic_DNA"/>
</dbReference>
<organism evidence="10 11">
    <name type="scientific">Glycine soja</name>
    <name type="common">Wild soybean</name>
    <dbReference type="NCBI Taxonomy" id="3848"/>
    <lineage>
        <taxon>Eukaryota</taxon>
        <taxon>Viridiplantae</taxon>
        <taxon>Streptophyta</taxon>
        <taxon>Embryophyta</taxon>
        <taxon>Tracheophyta</taxon>
        <taxon>Spermatophyta</taxon>
        <taxon>Magnoliopsida</taxon>
        <taxon>eudicotyledons</taxon>
        <taxon>Gunneridae</taxon>
        <taxon>Pentapetalae</taxon>
        <taxon>rosids</taxon>
        <taxon>fabids</taxon>
        <taxon>Fabales</taxon>
        <taxon>Fabaceae</taxon>
        <taxon>Papilionoideae</taxon>
        <taxon>50 kb inversion clade</taxon>
        <taxon>NPAAA clade</taxon>
        <taxon>indigoferoid/millettioid clade</taxon>
        <taxon>Phaseoleae</taxon>
        <taxon>Glycine</taxon>
        <taxon>Glycine subgen. Soja</taxon>
    </lineage>
</organism>
<evidence type="ECO:0000313" key="11">
    <source>
        <dbReference type="Proteomes" id="UP000289340"/>
    </source>
</evidence>
<reference evidence="10 11" key="1">
    <citation type="submission" date="2018-09" db="EMBL/GenBank/DDBJ databases">
        <title>A high-quality reference genome of wild soybean provides a powerful tool to mine soybean genomes.</title>
        <authorList>
            <person name="Xie M."/>
            <person name="Chung C.Y.L."/>
            <person name="Li M.-W."/>
            <person name="Wong F.-L."/>
            <person name="Chan T.-F."/>
            <person name="Lam H.-M."/>
        </authorList>
    </citation>
    <scope>NUCLEOTIDE SEQUENCE [LARGE SCALE GENOMIC DNA]</scope>
    <source>
        <strain evidence="11">cv. W05</strain>
        <tissue evidence="10">Hypocotyl of etiolated seedlings</tissue>
    </source>
</reference>
<protein>
    <submittedName>
        <fullName evidence="10">Aspartic proteinase NANA, chloroplast</fullName>
    </submittedName>
</protein>
<dbReference type="AlphaFoldDB" id="A0A445M0M4"/>
<name>A0A445M0M4_GLYSO</name>
<evidence type="ECO:0000256" key="6">
    <source>
        <dbReference type="PIRSR" id="PIRSR601461-1"/>
    </source>
</evidence>
<keyword evidence="8" id="KW-0732">Signal</keyword>
<dbReference type="GO" id="GO:0004190">
    <property type="term" value="F:aspartic-type endopeptidase activity"/>
    <property type="evidence" value="ECO:0007669"/>
    <property type="project" value="UniProtKB-KW"/>
</dbReference>
<accession>A0A445M0M4</accession>
<keyword evidence="11" id="KW-1185">Reference proteome</keyword>
<dbReference type="FunFam" id="2.40.70.10:FF:000215">
    <property type="entry name" value="Aspartyl protease family protein 2"/>
    <property type="match status" value="1"/>
</dbReference>
<evidence type="ECO:0000313" key="10">
    <source>
        <dbReference type="EMBL" id="RZC29119.1"/>
    </source>
</evidence>
<evidence type="ECO:0000256" key="7">
    <source>
        <dbReference type="RuleBase" id="RU000454"/>
    </source>
</evidence>
<dbReference type="FunFam" id="2.40.70.10:FF:000033">
    <property type="entry name" value="Aspartyl protease family protein"/>
    <property type="match status" value="1"/>
</dbReference>
<evidence type="ECO:0000259" key="9">
    <source>
        <dbReference type="PROSITE" id="PS51767"/>
    </source>
</evidence>
<evidence type="ECO:0000256" key="8">
    <source>
        <dbReference type="SAM" id="SignalP"/>
    </source>
</evidence>
<dbReference type="SUPFAM" id="SSF50630">
    <property type="entry name" value="Acid proteases"/>
    <property type="match status" value="1"/>
</dbReference>
<keyword evidence="3 7" id="KW-0064">Aspartyl protease</keyword>
<dbReference type="Proteomes" id="UP000289340">
    <property type="component" value="Chromosome 1"/>
</dbReference>
<evidence type="ECO:0000256" key="5">
    <source>
        <dbReference type="ARBA" id="ARBA00023180"/>
    </source>
</evidence>
<dbReference type="InterPro" id="IPR033121">
    <property type="entry name" value="PEPTIDASE_A1"/>
</dbReference>
<dbReference type="GO" id="GO:0006508">
    <property type="term" value="P:proteolysis"/>
    <property type="evidence" value="ECO:0007669"/>
    <property type="project" value="UniProtKB-KW"/>
</dbReference>
<feature type="signal peptide" evidence="8">
    <location>
        <begin position="1"/>
        <end position="23"/>
    </location>
</feature>
<sequence>MSSHPSFFFLFFFLLLTLPHYSSEYLKLPLLPPTPLPSPSQLLAADLRRLSVKSPLTSGAATGSGQYFADLRLGSPPQRLLLVADTGSDLLWVKCSACRRNCSSSISAFLPRHSTSFSPHHCYDSPCQLVPHPPSHKNRLCHNRTKLHTPCRYQYSYADGSTSTGFFSKETITLNTTSSTLLTTLKKLSFGCGFRTSGPSVTGHSFNGAQGVMGLGRGPISFTSQLSNTNTKHTFSYCLLDYTLSPPPTSYLTIGPTPNDAVSQNSFTYTPLLTNPFSPSFYYISIQSVSVDGVRLPISESVFRIDAHGNGGTVVDSGTTLSFLAEPAYGKILAAFRLRVRLPAVESAATLGFDLCVNVSGVARPRLPRLRFRLAGKAVLSPPAGNYFIEPAEGVKCLAVQPVRPGSGFSVIGNLMQQGYLFEFDLDRSRIGFTRHGCAVR</sequence>
<dbReference type="Gene3D" id="2.40.70.10">
    <property type="entry name" value="Acid Proteases"/>
    <property type="match status" value="2"/>
</dbReference>
<dbReference type="InterPro" id="IPR051708">
    <property type="entry name" value="Plant_Aspart_Prot_A1"/>
</dbReference>
<dbReference type="InterPro" id="IPR001461">
    <property type="entry name" value="Aspartic_peptidase_A1"/>
</dbReference>
<keyword evidence="2 7" id="KW-0645">Protease</keyword>
<comment type="caution">
    <text evidence="10">The sequence shown here is derived from an EMBL/GenBank/DDBJ whole genome shotgun (WGS) entry which is preliminary data.</text>
</comment>
<dbReference type="InterPro" id="IPR021109">
    <property type="entry name" value="Peptidase_aspartic_dom_sf"/>
</dbReference>
<dbReference type="CDD" id="cd05476">
    <property type="entry name" value="pepsin_A_like_plant"/>
    <property type="match status" value="1"/>
</dbReference>
<dbReference type="InterPro" id="IPR032799">
    <property type="entry name" value="TAXi_C"/>
</dbReference>
<gene>
    <name evidence="10" type="ORF">D0Y65_000916</name>
</gene>
<feature type="active site" evidence="6">
    <location>
        <position position="316"/>
    </location>
</feature>
<feature type="domain" description="Peptidase A1" evidence="9">
    <location>
        <begin position="67"/>
        <end position="434"/>
    </location>
</feature>
<feature type="chain" id="PRO_5019464037" evidence="8">
    <location>
        <begin position="24"/>
        <end position="441"/>
    </location>
</feature>
<keyword evidence="4 7" id="KW-0378">Hydrolase</keyword>
<evidence type="ECO:0000256" key="1">
    <source>
        <dbReference type="ARBA" id="ARBA00007447"/>
    </source>
</evidence>